<dbReference type="SUPFAM" id="SSF53850">
    <property type="entry name" value="Periplasmic binding protein-like II"/>
    <property type="match status" value="1"/>
</dbReference>
<feature type="chain" id="PRO_5046084981" evidence="1">
    <location>
        <begin position="23"/>
        <end position="290"/>
    </location>
</feature>
<proteinExistence type="predicted"/>
<comment type="caution">
    <text evidence="2">The sequence shown here is derived from an EMBL/GenBank/DDBJ whole genome shotgun (WGS) entry which is preliminary data.</text>
</comment>
<name>A0ABV8V2P8_9GAMM</name>
<dbReference type="Proteomes" id="UP001595840">
    <property type="component" value="Unassembled WGS sequence"/>
</dbReference>
<reference evidence="3" key="1">
    <citation type="journal article" date="2019" name="Int. J. Syst. Evol. Microbiol.">
        <title>The Global Catalogue of Microorganisms (GCM) 10K type strain sequencing project: providing services to taxonomists for standard genome sequencing and annotation.</title>
        <authorList>
            <consortium name="The Broad Institute Genomics Platform"/>
            <consortium name="The Broad Institute Genome Sequencing Center for Infectious Disease"/>
            <person name="Wu L."/>
            <person name="Ma J."/>
        </authorList>
    </citation>
    <scope>NUCLEOTIDE SEQUENCE [LARGE SCALE GENOMIC DNA]</scope>
    <source>
        <strain evidence="3">CECT 8570</strain>
    </source>
</reference>
<gene>
    <name evidence="2" type="ORF">ACFOX3_06740</name>
</gene>
<evidence type="ECO:0000256" key="1">
    <source>
        <dbReference type="SAM" id="SignalP"/>
    </source>
</evidence>
<accession>A0ABV8V2P8</accession>
<dbReference type="EMBL" id="JBHSCX010000004">
    <property type="protein sequence ID" value="MFC4361988.1"/>
    <property type="molecule type" value="Genomic_DNA"/>
</dbReference>
<evidence type="ECO:0000313" key="3">
    <source>
        <dbReference type="Proteomes" id="UP001595840"/>
    </source>
</evidence>
<protein>
    <submittedName>
        <fullName evidence="2">Substrate-binding periplasmic protein</fullName>
    </submittedName>
</protein>
<dbReference type="Gene3D" id="3.40.190.10">
    <property type="entry name" value="Periplasmic binding protein-like II"/>
    <property type="match status" value="1"/>
</dbReference>
<keyword evidence="1" id="KW-0732">Signal</keyword>
<evidence type="ECO:0000313" key="2">
    <source>
        <dbReference type="EMBL" id="MFC4361988.1"/>
    </source>
</evidence>
<dbReference type="RefSeq" id="WP_380736130.1">
    <property type="nucleotide sequence ID" value="NZ_JBHSCX010000004.1"/>
</dbReference>
<feature type="signal peptide" evidence="1">
    <location>
        <begin position="1"/>
        <end position="22"/>
    </location>
</feature>
<keyword evidence="3" id="KW-1185">Reference proteome</keyword>
<organism evidence="2 3">
    <name type="scientific">Simiduia curdlanivorans</name>
    <dbReference type="NCBI Taxonomy" id="1492769"/>
    <lineage>
        <taxon>Bacteria</taxon>
        <taxon>Pseudomonadati</taxon>
        <taxon>Pseudomonadota</taxon>
        <taxon>Gammaproteobacteria</taxon>
        <taxon>Cellvibrionales</taxon>
        <taxon>Cellvibrionaceae</taxon>
        <taxon>Simiduia</taxon>
    </lineage>
</organism>
<sequence>MVRHLIVYLFVFYLTNSLFASAEPAVSSALIGVPTDVYQDYLLVEPSSFYTRPSYAHPNSRRDVVELFLLQRALVLGGFSQAIEIRPVDGYLRILQQLSEGKITVTGTTVWDFDARESVQDMWVSDAMVRRGEFVVGLYTRERNTAVLQSQTLPELLKLTPVTNRNWKMDWSLLEQMGYRQLQYAGSWDSMVRMVLAGRADFVLAPFPSGPSLNIDAGDGRYLEPIPGVKVAFPAERAFAVSKNTPFSQALFTALQIGLKEMRKSGEIEQAYKDSGFFNAQSQQWLLIYP</sequence>